<evidence type="ECO:0000313" key="2">
    <source>
        <dbReference type="Proteomes" id="UP000593966"/>
    </source>
</evidence>
<proteinExistence type="predicted"/>
<dbReference type="AlphaFoldDB" id="A0A7S6VVG3"/>
<name>A0A7S6VVG3_9GAMM</name>
<protein>
    <submittedName>
        <fullName evidence="1">Uncharacterized protein</fullName>
    </submittedName>
</protein>
<gene>
    <name evidence="1" type="ORF">G0028_06350</name>
</gene>
<keyword evidence="2" id="KW-1185">Reference proteome</keyword>
<dbReference type="RefSeq" id="WP_180044785.1">
    <property type="nucleotide sequence ID" value="NZ_CP048659.1"/>
</dbReference>
<evidence type="ECO:0000313" key="1">
    <source>
        <dbReference type="EMBL" id="QOW45551.1"/>
    </source>
</evidence>
<dbReference type="Proteomes" id="UP000593966">
    <property type="component" value="Chromosome"/>
</dbReference>
<dbReference type="EMBL" id="CP048659">
    <property type="protein sequence ID" value="QOW45551.1"/>
    <property type="molecule type" value="Genomic_DNA"/>
</dbReference>
<sequence>MNNITQFTQDKQVQVSEQQLRSLLQFIGAASNVLDQLKVLTSVVAEKSDDFSTAQTLARIASGMANNFCDLCSEELNDFKERSPDLVKFFAEELAA</sequence>
<organism evidence="1 2">
    <name type="scientific">Acinetobacter piscicola</name>
    <dbReference type="NCBI Taxonomy" id="2006115"/>
    <lineage>
        <taxon>Bacteria</taxon>
        <taxon>Pseudomonadati</taxon>
        <taxon>Pseudomonadota</taxon>
        <taxon>Gammaproteobacteria</taxon>
        <taxon>Moraxellales</taxon>
        <taxon>Moraxellaceae</taxon>
        <taxon>Acinetobacter</taxon>
    </lineage>
</organism>
<reference evidence="1 2" key="1">
    <citation type="submission" date="2020-02" db="EMBL/GenBank/DDBJ databases">
        <title>Tigecycline-resistant Acinetobacter species from pigs and migratory birds.</title>
        <authorList>
            <person name="Chen C."/>
            <person name="Sun J."/>
            <person name="Liao X.-P."/>
            <person name="Liu Y.-H."/>
        </authorList>
    </citation>
    <scope>NUCLEOTIDE SEQUENCE [LARGE SCALE GENOMIC DNA]</scope>
    <source>
        <strain evidence="1 2">YH12207_T</strain>
    </source>
</reference>
<accession>A0A7S6VVG3</accession>